<gene>
    <name evidence="1" type="ORF">S01H1_25963</name>
</gene>
<protein>
    <submittedName>
        <fullName evidence="1">Uncharacterized protein</fullName>
    </submittedName>
</protein>
<accession>X0UYT8</accession>
<evidence type="ECO:0000313" key="1">
    <source>
        <dbReference type="EMBL" id="GAF93585.1"/>
    </source>
</evidence>
<comment type="caution">
    <text evidence="1">The sequence shown here is derived from an EMBL/GenBank/DDBJ whole genome shotgun (WGS) entry which is preliminary data.</text>
</comment>
<dbReference type="EMBL" id="BARS01015718">
    <property type="protein sequence ID" value="GAF93585.1"/>
    <property type="molecule type" value="Genomic_DNA"/>
</dbReference>
<dbReference type="AlphaFoldDB" id="X0UYT8"/>
<proteinExistence type="predicted"/>
<sequence length="61" mass="7141">MRMKETYPDEDKPYRERSMFITFESAQDLEDLINAANRTLSAQGADRMMQLRNRLISLSKG</sequence>
<reference evidence="1" key="1">
    <citation type="journal article" date="2014" name="Front. Microbiol.">
        <title>High frequency of phylogenetically diverse reductive dehalogenase-homologous genes in deep subseafloor sedimentary metagenomes.</title>
        <authorList>
            <person name="Kawai M."/>
            <person name="Futagami T."/>
            <person name="Toyoda A."/>
            <person name="Takaki Y."/>
            <person name="Nishi S."/>
            <person name="Hori S."/>
            <person name="Arai W."/>
            <person name="Tsubouchi T."/>
            <person name="Morono Y."/>
            <person name="Uchiyama I."/>
            <person name="Ito T."/>
            <person name="Fujiyama A."/>
            <person name="Inagaki F."/>
            <person name="Takami H."/>
        </authorList>
    </citation>
    <scope>NUCLEOTIDE SEQUENCE</scope>
    <source>
        <strain evidence="1">Expedition CK06-06</strain>
    </source>
</reference>
<name>X0UYT8_9ZZZZ</name>
<organism evidence="1">
    <name type="scientific">marine sediment metagenome</name>
    <dbReference type="NCBI Taxonomy" id="412755"/>
    <lineage>
        <taxon>unclassified sequences</taxon>
        <taxon>metagenomes</taxon>
        <taxon>ecological metagenomes</taxon>
    </lineage>
</organism>